<organism evidence="6 7">
    <name type="scientific">Olleya namhaensis</name>
    <dbReference type="NCBI Taxonomy" id="1144750"/>
    <lineage>
        <taxon>Bacteria</taxon>
        <taxon>Pseudomonadati</taxon>
        <taxon>Bacteroidota</taxon>
        <taxon>Flavobacteriia</taxon>
        <taxon>Flavobacteriales</taxon>
        <taxon>Flavobacteriaceae</taxon>
    </lineage>
</organism>
<reference evidence="7" key="1">
    <citation type="submission" date="2016-10" db="EMBL/GenBank/DDBJ databases">
        <authorList>
            <person name="Varghese N."/>
            <person name="Submissions S."/>
        </authorList>
    </citation>
    <scope>NUCLEOTIDE SEQUENCE [LARGE SCALE GENOMIC DNA]</scope>
    <source>
        <strain evidence="7">DSM 28881</strain>
    </source>
</reference>
<feature type="domain" description="PPIase FKBP-type" evidence="5">
    <location>
        <begin position="91"/>
        <end position="178"/>
    </location>
</feature>
<keyword evidence="7" id="KW-1185">Reference proteome</keyword>
<dbReference type="EMBL" id="FORM01000005">
    <property type="protein sequence ID" value="SFJ23138.1"/>
    <property type="molecule type" value="Genomic_DNA"/>
</dbReference>
<dbReference type="RefSeq" id="WP_090839908.1">
    <property type="nucleotide sequence ID" value="NZ_CANLBQ010000001.1"/>
</dbReference>
<name>A0A1I3PNL8_9FLAO</name>
<dbReference type="PROSITE" id="PS51257">
    <property type="entry name" value="PROKAR_LIPOPROTEIN"/>
    <property type="match status" value="1"/>
</dbReference>
<evidence type="ECO:0000256" key="2">
    <source>
        <dbReference type="ARBA" id="ARBA00023110"/>
    </source>
</evidence>
<evidence type="ECO:0000313" key="6">
    <source>
        <dbReference type="EMBL" id="SFJ23138.1"/>
    </source>
</evidence>
<dbReference type="InterPro" id="IPR046357">
    <property type="entry name" value="PPIase_dom_sf"/>
</dbReference>
<evidence type="ECO:0000259" key="5">
    <source>
        <dbReference type="PROSITE" id="PS50059"/>
    </source>
</evidence>
<evidence type="ECO:0000256" key="1">
    <source>
        <dbReference type="ARBA" id="ARBA00000971"/>
    </source>
</evidence>
<keyword evidence="2 3" id="KW-0697">Rotamase</keyword>
<dbReference type="InterPro" id="IPR019869">
    <property type="entry name" value="Motility-assoc_PPIase_GldI"/>
</dbReference>
<comment type="similarity">
    <text evidence="4">Belongs to the FKBP-type PPIase family.</text>
</comment>
<accession>A0A1I3PNL8</accession>
<dbReference type="Gene3D" id="3.10.50.40">
    <property type="match status" value="1"/>
</dbReference>
<dbReference type="STRING" id="1144750.SAMN05443431_105201"/>
<gene>
    <name evidence="6" type="ORF">SAMN05443431_105201</name>
</gene>
<dbReference type="SUPFAM" id="SSF54534">
    <property type="entry name" value="FKBP-like"/>
    <property type="match status" value="1"/>
</dbReference>
<dbReference type="PROSITE" id="PS50059">
    <property type="entry name" value="FKBP_PPIASE"/>
    <property type="match status" value="1"/>
</dbReference>
<evidence type="ECO:0000313" key="7">
    <source>
        <dbReference type="Proteomes" id="UP000199559"/>
    </source>
</evidence>
<comment type="catalytic activity">
    <reaction evidence="1 3 4">
        <text>[protein]-peptidylproline (omega=180) = [protein]-peptidylproline (omega=0)</text>
        <dbReference type="Rhea" id="RHEA:16237"/>
        <dbReference type="Rhea" id="RHEA-COMP:10747"/>
        <dbReference type="Rhea" id="RHEA-COMP:10748"/>
        <dbReference type="ChEBI" id="CHEBI:83833"/>
        <dbReference type="ChEBI" id="CHEBI:83834"/>
        <dbReference type="EC" id="5.2.1.8"/>
    </reaction>
</comment>
<dbReference type="Proteomes" id="UP000199559">
    <property type="component" value="Unassembled WGS sequence"/>
</dbReference>
<protein>
    <recommendedName>
        <fullName evidence="4">Peptidyl-prolyl cis-trans isomerase</fullName>
        <ecNumber evidence="4">5.2.1.8</ecNumber>
    </recommendedName>
</protein>
<dbReference type="NCBIfam" id="TIGR03516">
    <property type="entry name" value="ppisom_GldI"/>
    <property type="match status" value="1"/>
</dbReference>
<proteinExistence type="inferred from homology"/>
<evidence type="ECO:0000256" key="4">
    <source>
        <dbReference type="RuleBase" id="RU003915"/>
    </source>
</evidence>
<keyword evidence="3 4" id="KW-0413">Isomerase</keyword>
<dbReference type="EC" id="5.2.1.8" evidence="4"/>
<evidence type="ECO:0000256" key="3">
    <source>
        <dbReference type="PROSITE-ProRule" id="PRU00277"/>
    </source>
</evidence>
<dbReference type="InterPro" id="IPR001179">
    <property type="entry name" value="PPIase_FKBP_dom"/>
</dbReference>
<sequence>MKRNLVIILLVCITALSCKTPEARKPVTVNSGSFINESVARNKALYQKETKVIADIIAAQPENNYQTSGNGFWYYFNTEVTNDSLPTPTFGDLVKFNYNVKHLNGNAIYTKAELKDQNYAMDQQELFSGLREGLKLMQAGEVATFIFPSQKAYGYYGDENKIGTNIPIICEVSVFSITQKE</sequence>
<dbReference type="AlphaFoldDB" id="A0A1I3PNL8"/>
<dbReference type="GO" id="GO:0003755">
    <property type="term" value="F:peptidyl-prolyl cis-trans isomerase activity"/>
    <property type="evidence" value="ECO:0007669"/>
    <property type="project" value="UniProtKB-UniRule"/>
</dbReference>
<dbReference type="Pfam" id="PF00254">
    <property type="entry name" value="FKBP_C"/>
    <property type="match status" value="1"/>
</dbReference>